<evidence type="ECO:0000256" key="4">
    <source>
        <dbReference type="ARBA" id="ARBA00022741"/>
    </source>
</evidence>
<dbReference type="Gene3D" id="3.30.70.890">
    <property type="entry name" value="GHMP kinase, C-terminal domain"/>
    <property type="match status" value="1"/>
</dbReference>
<evidence type="ECO:0000256" key="8">
    <source>
        <dbReference type="NCBIfam" id="TIGR00191"/>
    </source>
</evidence>
<comment type="caution">
    <text evidence="11">The sequence shown here is derived from an EMBL/GenBank/DDBJ whole genome shotgun (WGS) entry which is preliminary data.</text>
</comment>
<evidence type="ECO:0000256" key="6">
    <source>
        <dbReference type="ARBA" id="ARBA00022840"/>
    </source>
</evidence>
<dbReference type="EMBL" id="PDEQ01000004">
    <property type="protein sequence ID" value="PEN13670.1"/>
    <property type="molecule type" value="Genomic_DNA"/>
</dbReference>
<dbReference type="InterPro" id="IPR000870">
    <property type="entry name" value="Homoserine_kinase"/>
</dbReference>
<keyword evidence="12" id="KW-1185">Reference proteome</keyword>
<name>A0A2A8CYG0_9BACT</name>
<dbReference type="UniPathway" id="UPA00050">
    <property type="reaction ID" value="UER00064"/>
</dbReference>
<dbReference type="HAMAP" id="MF_00384">
    <property type="entry name" value="Homoser_kinase"/>
    <property type="match status" value="1"/>
</dbReference>
<dbReference type="PIRSF" id="PIRSF000676">
    <property type="entry name" value="Homoser_kin"/>
    <property type="match status" value="1"/>
</dbReference>
<keyword evidence="6 7" id="KW-0067">ATP-binding</keyword>
<dbReference type="InterPro" id="IPR013750">
    <property type="entry name" value="GHMP_kinase_C_dom"/>
</dbReference>
<comment type="similarity">
    <text evidence="7">Belongs to the GHMP kinase family. Homoserine kinase subfamily.</text>
</comment>
<keyword evidence="7" id="KW-0963">Cytoplasm</keyword>
<dbReference type="GO" id="GO:0005737">
    <property type="term" value="C:cytoplasm"/>
    <property type="evidence" value="ECO:0007669"/>
    <property type="project" value="UniProtKB-SubCell"/>
</dbReference>
<dbReference type="EC" id="2.7.1.39" evidence="7 8"/>
<dbReference type="SUPFAM" id="SSF55060">
    <property type="entry name" value="GHMP Kinase, C-terminal domain"/>
    <property type="match status" value="1"/>
</dbReference>
<keyword evidence="2 7" id="KW-0808">Transferase</keyword>
<dbReference type="PRINTS" id="PR00958">
    <property type="entry name" value="HOMSERKINASE"/>
</dbReference>
<feature type="domain" description="GHMP kinase C-terminal" evidence="10">
    <location>
        <begin position="212"/>
        <end position="288"/>
    </location>
</feature>
<keyword evidence="3 7" id="KW-0791">Threonine biosynthesis</keyword>
<gene>
    <name evidence="7" type="primary">thrB</name>
    <name evidence="11" type="ORF">CRI94_09090</name>
</gene>
<protein>
    <recommendedName>
        <fullName evidence="7 8">Homoserine kinase</fullName>
        <shortName evidence="7">HK</shortName>
        <shortName evidence="7">HSK</shortName>
        <ecNumber evidence="7 8">2.7.1.39</ecNumber>
    </recommendedName>
</protein>
<proteinExistence type="inferred from homology"/>
<dbReference type="PANTHER" id="PTHR20861">
    <property type="entry name" value="HOMOSERINE/4-DIPHOSPHOCYTIDYL-2-C-METHYL-D-ERYTHRITOL KINASE"/>
    <property type="match status" value="1"/>
</dbReference>
<feature type="domain" description="GHMP kinase N-terminal" evidence="9">
    <location>
        <begin position="75"/>
        <end position="151"/>
    </location>
</feature>
<dbReference type="GO" id="GO:0009088">
    <property type="term" value="P:threonine biosynthetic process"/>
    <property type="evidence" value="ECO:0007669"/>
    <property type="project" value="UniProtKB-UniRule"/>
</dbReference>
<keyword evidence="1 7" id="KW-0028">Amino-acid biosynthesis</keyword>
<evidence type="ECO:0000256" key="5">
    <source>
        <dbReference type="ARBA" id="ARBA00022777"/>
    </source>
</evidence>
<dbReference type="PANTHER" id="PTHR20861:SF1">
    <property type="entry name" value="HOMOSERINE KINASE"/>
    <property type="match status" value="1"/>
</dbReference>
<dbReference type="NCBIfam" id="TIGR00191">
    <property type="entry name" value="thrB"/>
    <property type="match status" value="1"/>
</dbReference>
<evidence type="ECO:0000313" key="12">
    <source>
        <dbReference type="Proteomes" id="UP000220102"/>
    </source>
</evidence>
<keyword evidence="4 7" id="KW-0547">Nucleotide-binding</keyword>
<comment type="subcellular location">
    <subcellularLocation>
        <location evidence="7">Cytoplasm</location>
    </subcellularLocation>
</comment>
<dbReference type="SUPFAM" id="SSF54211">
    <property type="entry name" value="Ribosomal protein S5 domain 2-like"/>
    <property type="match status" value="1"/>
</dbReference>
<dbReference type="OrthoDB" id="9769912at2"/>
<sequence length="309" mass="32062">MDGDVATAYAPSSVGNVAVGYDVLGCIADVAGDRVTVRRLDEPVVRLGSVSGLVTDLPSDPEENTATAGLLKMITDLNLDYGFEVCLEKGIPLGSGMGGSAASAVGAAVAANAVLDDPMPLDSVFRYALVGEAVASGAVHPDNVAPSLYGGVVLTRSVDPPDVISVPVPEELRCVLVHPDRSIATRDARARLPNALKYADIVRQTAHIGAFIAGCYKGDIDLIGRSLRDFIVEPYRAALIPGFADLQRGAMDAGALGCSLAGAGPSCFAWTRAEDAAEVQTAMQSVFSRQDIPADAWITRLDAPGARIV</sequence>
<dbReference type="InterPro" id="IPR014721">
    <property type="entry name" value="Ribsml_uS5_D2-typ_fold_subgr"/>
</dbReference>
<evidence type="ECO:0000259" key="9">
    <source>
        <dbReference type="Pfam" id="PF00288"/>
    </source>
</evidence>
<dbReference type="Pfam" id="PF00288">
    <property type="entry name" value="GHMP_kinases_N"/>
    <property type="match status" value="1"/>
</dbReference>
<organism evidence="11 12">
    <name type="scientific">Longibacter salinarum</name>
    <dbReference type="NCBI Taxonomy" id="1850348"/>
    <lineage>
        <taxon>Bacteria</taxon>
        <taxon>Pseudomonadati</taxon>
        <taxon>Rhodothermota</taxon>
        <taxon>Rhodothermia</taxon>
        <taxon>Rhodothermales</taxon>
        <taxon>Salisaetaceae</taxon>
        <taxon>Longibacter</taxon>
    </lineage>
</organism>
<dbReference type="GO" id="GO:0005524">
    <property type="term" value="F:ATP binding"/>
    <property type="evidence" value="ECO:0007669"/>
    <property type="project" value="UniProtKB-UniRule"/>
</dbReference>
<reference evidence="11 12" key="1">
    <citation type="submission" date="2017-10" db="EMBL/GenBank/DDBJ databases">
        <title>Draft genome of Longibacter Salinarum.</title>
        <authorList>
            <person name="Goh K.M."/>
            <person name="Shamsir M.S."/>
            <person name="Lim S.W."/>
        </authorList>
    </citation>
    <scope>NUCLEOTIDE SEQUENCE [LARGE SCALE GENOMIC DNA]</scope>
    <source>
        <strain evidence="11 12">KCTC 52045</strain>
    </source>
</reference>
<dbReference type="InterPro" id="IPR036554">
    <property type="entry name" value="GHMP_kinase_C_sf"/>
</dbReference>
<dbReference type="Pfam" id="PF08544">
    <property type="entry name" value="GHMP_kinases_C"/>
    <property type="match status" value="1"/>
</dbReference>
<feature type="binding site" evidence="7">
    <location>
        <begin position="92"/>
        <end position="102"/>
    </location>
    <ligand>
        <name>ATP</name>
        <dbReference type="ChEBI" id="CHEBI:30616"/>
    </ligand>
</feature>
<comment type="pathway">
    <text evidence="7">Amino-acid biosynthesis; L-threonine biosynthesis; L-threonine from L-aspartate: step 4/5.</text>
</comment>
<dbReference type="InterPro" id="IPR020568">
    <property type="entry name" value="Ribosomal_Su5_D2-typ_SF"/>
</dbReference>
<dbReference type="Gene3D" id="3.30.230.10">
    <property type="match status" value="1"/>
</dbReference>
<dbReference type="Proteomes" id="UP000220102">
    <property type="component" value="Unassembled WGS sequence"/>
</dbReference>
<evidence type="ECO:0000259" key="10">
    <source>
        <dbReference type="Pfam" id="PF08544"/>
    </source>
</evidence>
<evidence type="ECO:0000256" key="7">
    <source>
        <dbReference type="HAMAP-Rule" id="MF_00384"/>
    </source>
</evidence>
<dbReference type="AlphaFoldDB" id="A0A2A8CYG0"/>
<dbReference type="NCBIfam" id="NF002288">
    <property type="entry name" value="PRK01212.1-4"/>
    <property type="match status" value="1"/>
</dbReference>
<dbReference type="InterPro" id="IPR006204">
    <property type="entry name" value="GHMP_kinase_N_dom"/>
</dbReference>
<evidence type="ECO:0000256" key="1">
    <source>
        <dbReference type="ARBA" id="ARBA00022605"/>
    </source>
</evidence>
<accession>A0A2A8CYG0</accession>
<evidence type="ECO:0000256" key="2">
    <source>
        <dbReference type="ARBA" id="ARBA00022679"/>
    </source>
</evidence>
<comment type="catalytic activity">
    <reaction evidence="7">
        <text>L-homoserine + ATP = O-phospho-L-homoserine + ADP + H(+)</text>
        <dbReference type="Rhea" id="RHEA:13985"/>
        <dbReference type="ChEBI" id="CHEBI:15378"/>
        <dbReference type="ChEBI" id="CHEBI:30616"/>
        <dbReference type="ChEBI" id="CHEBI:57476"/>
        <dbReference type="ChEBI" id="CHEBI:57590"/>
        <dbReference type="ChEBI" id="CHEBI:456216"/>
        <dbReference type="EC" id="2.7.1.39"/>
    </reaction>
</comment>
<evidence type="ECO:0000256" key="3">
    <source>
        <dbReference type="ARBA" id="ARBA00022697"/>
    </source>
</evidence>
<dbReference type="GO" id="GO:0004413">
    <property type="term" value="F:homoserine kinase activity"/>
    <property type="evidence" value="ECO:0007669"/>
    <property type="project" value="UniProtKB-UniRule"/>
</dbReference>
<keyword evidence="5 7" id="KW-0418">Kinase</keyword>
<evidence type="ECO:0000313" key="11">
    <source>
        <dbReference type="EMBL" id="PEN13670.1"/>
    </source>
</evidence>
<comment type="function">
    <text evidence="7">Catalyzes the ATP-dependent phosphorylation of L-homoserine to L-homoserine phosphate.</text>
</comment>